<proteinExistence type="predicted"/>
<name>A0ABX1LNP2_9CYAN</name>
<dbReference type="RefSeq" id="WP_169361589.1">
    <property type="nucleotide sequence ID" value="NZ_JAAVJL010000001.1"/>
</dbReference>
<sequence>MIESIRCPNCGSIAERHHLPYLAQVKTQCDDCDYLLVMCTRSGHVLESYAPGLPSRPQALKPIATRLTPLPQRQTNDSRTRDVAAFHI</sequence>
<evidence type="ECO:0000313" key="2">
    <source>
        <dbReference type="Proteomes" id="UP000738376"/>
    </source>
</evidence>
<protein>
    <recommendedName>
        <fullName evidence="3">Replication restart DNA helicase PriA</fullName>
    </recommendedName>
</protein>
<comment type="caution">
    <text evidence="1">The sequence shown here is derived from an EMBL/GenBank/DDBJ whole genome shotgun (WGS) entry which is preliminary data.</text>
</comment>
<dbReference type="Proteomes" id="UP000738376">
    <property type="component" value="Unassembled WGS sequence"/>
</dbReference>
<reference evidence="1 2" key="1">
    <citation type="submission" date="2020-03" db="EMBL/GenBank/DDBJ databases">
        <title>Draft Genome Sequence of 2-Methylisoborneol Producing Pseudanabaena yagii Strain GIHE-NHR1 Isolated from North Han River in South Korea.</title>
        <authorList>
            <person name="Jeong J."/>
        </authorList>
    </citation>
    <scope>NUCLEOTIDE SEQUENCE [LARGE SCALE GENOMIC DNA]</scope>
    <source>
        <strain evidence="1 2">GIHE-NHR1</strain>
    </source>
</reference>
<organism evidence="1 2">
    <name type="scientific">Pseudanabaena yagii GIHE-NHR1</name>
    <dbReference type="NCBI Taxonomy" id="2722753"/>
    <lineage>
        <taxon>Bacteria</taxon>
        <taxon>Bacillati</taxon>
        <taxon>Cyanobacteriota</taxon>
        <taxon>Cyanophyceae</taxon>
        <taxon>Pseudanabaenales</taxon>
        <taxon>Pseudanabaenaceae</taxon>
        <taxon>Pseudanabaena</taxon>
        <taxon>Pseudanabaena yagii</taxon>
    </lineage>
</organism>
<evidence type="ECO:0000313" key="1">
    <source>
        <dbReference type="EMBL" id="NMF56469.1"/>
    </source>
</evidence>
<evidence type="ECO:0008006" key="3">
    <source>
        <dbReference type="Google" id="ProtNLM"/>
    </source>
</evidence>
<accession>A0ABX1LNP2</accession>
<gene>
    <name evidence="1" type="ORF">HC246_00110</name>
</gene>
<keyword evidence="2" id="KW-1185">Reference proteome</keyword>
<dbReference type="EMBL" id="JAAVJL010000001">
    <property type="protein sequence ID" value="NMF56469.1"/>
    <property type="molecule type" value="Genomic_DNA"/>
</dbReference>